<organism evidence="6 7">
    <name type="scientific">Candidatus Kaiserbacteria bacterium RIFCSPHIGHO2_01_FULL_54_36</name>
    <dbReference type="NCBI Taxonomy" id="1798482"/>
    <lineage>
        <taxon>Bacteria</taxon>
        <taxon>Candidatus Kaiseribacteriota</taxon>
    </lineage>
</organism>
<dbReference type="PANTHER" id="PTHR43825">
    <property type="entry name" value="PYRUVATE DEHYDROGENASE E1 COMPONENT"/>
    <property type="match status" value="1"/>
</dbReference>
<feature type="domain" description="Transketolase-like pyrimidine-binding" evidence="5">
    <location>
        <begin position="19"/>
        <end position="184"/>
    </location>
</feature>
<evidence type="ECO:0000259" key="5">
    <source>
        <dbReference type="SMART" id="SM00861"/>
    </source>
</evidence>
<name>A0A1F6CNR0_9BACT</name>
<dbReference type="AlphaFoldDB" id="A0A1F6CNR0"/>
<keyword evidence="4" id="KW-0786">Thiamine pyrophosphate</keyword>
<evidence type="ECO:0000256" key="3">
    <source>
        <dbReference type="ARBA" id="ARBA00022679"/>
    </source>
</evidence>
<dbReference type="STRING" id="1798482.A2763_00610"/>
<comment type="caution">
    <text evidence="6">The sequence shown here is derived from an EMBL/GenBank/DDBJ whole genome shotgun (WGS) entry which is preliminary data.</text>
</comment>
<comment type="cofactor">
    <cofactor evidence="1">
        <name>thiamine diphosphate</name>
        <dbReference type="ChEBI" id="CHEBI:58937"/>
    </cofactor>
</comment>
<dbReference type="FunFam" id="3.40.50.970:FF:000129">
    <property type="entry name" value="Transketolase"/>
    <property type="match status" value="1"/>
</dbReference>
<evidence type="ECO:0000313" key="7">
    <source>
        <dbReference type="Proteomes" id="UP000178370"/>
    </source>
</evidence>
<dbReference type="Gene3D" id="3.40.50.920">
    <property type="match status" value="1"/>
</dbReference>
<dbReference type="CDD" id="cd07033">
    <property type="entry name" value="TPP_PYR_DXS_TK_like"/>
    <property type="match status" value="1"/>
</dbReference>
<accession>A0A1F6CNR0</accession>
<dbReference type="InterPro" id="IPR033248">
    <property type="entry name" value="Transketolase_C"/>
</dbReference>
<dbReference type="InterPro" id="IPR005475">
    <property type="entry name" value="Transketolase-like_Pyr-bd"/>
</dbReference>
<dbReference type="InterPro" id="IPR009014">
    <property type="entry name" value="Transketo_C/PFOR_II"/>
</dbReference>
<dbReference type="InterPro" id="IPR029061">
    <property type="entry name" value="THDP-binding"/>
</dbReference>
<dbReference type="SUPFAM" id="SSF52922">
    <property type="entry name" value="TK C-terminal domain-like"/>
    <property type="match status" value="1"/>
</dbReference>
<dbReference type="PANTHER" id="PTHR43825:SF1">
    <property type="entry name" value="TRANSKETOLASE-LIKE PYRIMIDINE-BINDING DOMAIN-CONTAINING PROTEIN"/>
    <property type="match status" value="1"/>
</dbReference>
<proteinExistence type="inferred from homology"/>
<dbReference type="GO" id="GO:0016740">
    <property type="term" value="F:transferase activity"/>
    <property type="evidence" value="ECO:0007669"/>
    <property type="project" value="UniProtKB-KW"/>
</dbReference>
<dbReference type="Gene3D" id="3.40.50.970">
    <property type="match status" value="1"/>
</dbReference>
<dbReference type="InterPro" id="IPR051157">
    <property type="entry name" value="PDH/Transketolase"/>
</dbReference>
<sequence length="328" mass="35133">MLHPDAKLAANIFDNPAAQTTREGFGRGVVEAGEQDERVVVLTADLAESTFAHYFQKKFPERFVQVGVAEQNMATVAAGMANYGKIPFFTSYATFSPGRNWEQIRTTIAINNVPAIVCGMHAGVSVGPDGATHQALEDIAMMRALPRFTVISACDAEEGRKATLAAAKLGSPVYMRFGREKTPIMTTADTPFEIGKANIFWESESPAVAIFATGPLVHNALLAARELEGQGIGVTVTNVHTIKPLDQTIVDIAKKAGAVVTVEEHQIAGGFGSAVAELLARECPLPIEFIGVHDMFGQSGTPKELIAHYKMDAPSIIEAVKKVIARKS</sequence>
<reference evidence="6 7" key="1">
    <citation type="journal article" date="2016" name="Nat. Commun.">
        <title>Thousands of microbial genomes shed light on interconnected biogeochemical processes in an aquifer system.</title>
        <authorList>
            <person name="Anantharaman K."/>
            <person name="Brown C.T."/>
            <person name="Hug L.A."/>
            <person name="Sharon I."/>
            <person name="Castelle C.J."/>
            <person name="Probst A.J."/>
            <person name="Thomas B.C."/>
            <person name="Singh A."/>
            <person name="Wilkins M.J."/>
            <person name="Karaoz U."/>
            <person name="Brodie E.L."/>
            <person name="Williams K.H."/>
            <person name="Hubbard S.S."/>
            <person name="Banfield J.F."/>
        </authorList>
    </citation>
    <scope>NUCLEOTIDE SEQUENCE [LARGE SCALE GENOMIC DNA]</scope>
</reference>
<dbReference type="EMBL" id="MFKV01000006">
    <property type="protein sequence ID" value="OGG50826.1"/>
    <property type="molecule type" value="Genomic_DNA"/>
</dbReference>
<evidence type="ECO:0000313" key="6">
    <source>
        <dbReference type="EMBL" id="OGG50826.1"/>
    </source>
</evidence>
<gene>
    <name evidence="6" type="ORF">A2763_00610</name>
</gene>
<comment type="similarity">
    <text evidence="2">Belongs to the transketolase family.</text>
</comment>
<dbReference type="SUPFAM" id="SSF52518">
    <property type="entry name" value="Thiamin diphosphate-binding fold (THDP-binding)"/>
    <property type="match status" value="1"/>
</dbReference>
<dbReference type="Pfam" id="PF02779">
    <property type="entry name" value="Transket_pyr"/>
    <property type="match status" value="1"/>
</dbReference>
<dbReference type="SMART" id="SM00861">
    <property type="entry name" value="Transket_pyr"/>
    <property type="match status" value="1"/>
</dbReference>
<evidence type="ECO:0000256" key="4">
    <source>
        <dbReference type="ARBA" id="ARBA00023052"/>
    </source>
</evidence>
<dbReference type="InterPro" id="IPR020826">
    <property type="entry name" value="Transketolase_BS"/>
</dbReference>
<protein>
    <submittedName>
        <fullName evidence="6">Transketolase</fullName>
    </submittedName>
</protein>
<dbReference type="Pfam" id="PF02780">
    <property type="entry name" value="Transketolase_C"/>
    <property type="match status" value="1"/>
</dbReference>
<dbReference type="PROSITE" id="PS00802">
    <property type="entry name" value="TRANSKETOLASE_2"/>
    <property type="match status" value="1"/>
</dbReference>
<evidence type="ECO:0000256" key="1">
    <source>
        <dbReference type="ARBA" id="ARBA00001964"/>
    </source>
</evidence>
<dbReference type="Proteomes" id="UP000178370">
    <property type="component" value="Unassembled WGS sequence"/>
</dbReference>
<keyword evidence="3" id="KW-0808">Transferase</keyword>
<evidence type="ECO:0000256" key="2">
    <source>
        <dbReference type="ARBA" id="ARBA00007131"/>
    </source>
</evidence>